<protein>
    <submittedName>
        <fullName evidence="13">Tachykinin-like peptides receptor 99D</fullName>
    </submittedName>
</protein>
<keyword evidence="14" id="KW-1185">Reference proteome</keyword>
<dbReference type="PANTHER" id="PTHR46925:SF2">
    <property type="entry name" value="G-PROTEIN COUPLED RECEPTOR TKR-1-RELATED"/>
    <property type="match status" value="1"/>
</dbReference>
<keyword evidence="7 11" id="KW-0472">Membrane</keyword>
<evidence type="ECO:0000256" key="5">
    <source>
        <dbReference type="ARBA" id="ARBA00022989"/>
    </source>
</evidence>
<keyword evidence="8 13" id="KW-0675">Receptor</keyword>
<dbReference type="PANTHER" id="PTHR46925">
    <property type="entry name" value="G-PROTEIN COUPLED RECEPTOR TKR-1-RELATED"/>
    <property type="match status" value="1"/>
</dbReference>
<dbReference type="SUPFAM" id="SSF81321">
    <property type="entry name" value="Family A G protein-coupled receptor-like"/>
    <property type="match status" value="1"/>
</dbReference>
<evidence type="ECO:0000256" key="9">
    <source>
        <dbReference type="ARBA" id="ARBA00023224"/>
    </source>
</evidence>
<evidence type="ECO:0000256" key="11">
    <source>
        <dbReference type="SAM" id="Phobius"/>
    </source>
</evidence>
<evidence type="ECO:0000256" key="1">
    <source>
        <dbReference type="ARBA" id="ARBA00004651"/>
    </source>
</evidence>
<keyword evidence="3" id="KW-1003">Cell membrane</keyword>
<feature type="domain" description="G-protein coupled receptors family 1 profile" evidence="12">
    <location>
        <begin position="1"/>
        <end position="57"/>
    </location>
</feature>
<dbReference type="InterPro" id="IPR000276">
    <property type="entry name" value="GPCR_Rhodpsn"/>
</dbReference>
<dbReference type="InterPro" id="IPR001681">
    <property type="entry name" value="Neurokn_rcpt"/>
</dbReference>
<evidence type="ECO:0000313" key="14">
    <source>
        <dbReference type="Proteomes" id="UP000826195"/>
    </source>
</evidence>
<feature type="compositionally biased region" description="Low complexity" evidence="10">
    <location>
        <begin position="128"/>
        <end position="139"/>
    </location>
</feature>
<evidence type="ECO:0000313" key="13">
    <source>
        <dbReference type="EMBL" id="KAH0560407.1"/>
    </source>
</evidence>
<dbReference type="InterPro" id="IPR017452">
    <property type="entry name" value="GPCR_Rhodpsn_7TM"/>
</dbReference>
<evidence type="ECO:0000256" key="8">
    <source>
        <dbReference type="ARBA" id="ARBA00023170"/>
    </source>
</evidence>
<dbReference type="EMBL" id="JAHXZJ010000374">
    <property type="protein sequence ID" value="KAH0560407.1"/>
    <property type="molecule type" value="Genomic_DNA"/>
</dbReference>
<keyword evidence="5 11" id="KW-1133">Transmembrane helix</keyword>
<comment type="caution">
    <text evidence="13">The sequence shown here is derived from an EMBL/GenBank/DDBJ whole genome shotgun (WGS) entry which is preliminary data.</text>
</comment>
<dbReference type="Gene3D" id="1.20.1070.10">
    <property type="entry name" value="Rhodopsin 7-helix transmembrane proteins"/>
    <property type="match status" value="1"/>
</dbReference>
<sequence length="158" mass="18153">MMIVIVSIFAVCWLPFHVYFIVVSSVPEVTNEPYIQEVYLAIYWLAMSNSMYNPMIYCWMNSKFRRGFSVVFRWCPGVHVEPEHALSRSEVITRYSCTGSPIGNTRISRNGTVRIPMHLQSGSMRCRNNNNNGNNSNGSQHLNQSTRQLNPYSQVHVS</sequence>
<keyword evidence="6" id="KW-0297">G-protein coupled receptor</keyword>
<evidence type="ECO:0000256" key="2">
    <source>
        <dbReference type="ARBA" id="ARBA00010663"/>
    </source>
</evidence>
<feature type="region of interest" description="Disordered" evidence="10">
    <location>
        <begin position="124"/>
        <end position="158"/>
    </location>
</feature>
<organism evidence="13 14">
    <name type="scientific">Cotesia glomerata</name>
    <name type="common">Lepidopteran parasitic wasp</name>
    <name type="synonym">Apanteles glomeratus</name>
    <dbReference type="NCBI Taxonomy" id="32391"/>
    <lineage>
        <taxon>Eukaryota</taxon>
        <taxon>Metazoa</taxon>
        <taxon>Ecdysozoa</taxon>
        <taxon>Arthropoda</taxon>
        <taxon>Hexapoda</taxon>
        <taxon>Insecta</taxon>
        <taxon>Pterygota</taxon>
        <taxon>Neoptera</taxon>
        <taxon>Endopterygota</taxon>
        <taxon>Hymenoptera</taxon>
        <taxon>Apocrita</taxon>
        <taxon>Ichneumonoidea</taxon>
        <taxon>Braconidae</taxon>
        <taxon>Microgastrinae</taxon>
        <taxon>Cotesia</taxon>
    </lineage>
</organism>
<proteinExistence type="inferred from homology"/>
<dbReference type="PROSITE" id="PS50262">
    <property type="entry name" value="G_PROTEIN_RECEP_F1_2"/>
    <property type="match status" value="1"/>
</dbReference>
<evidence type="ECO:0000256" key="6">
    <source>
        <dbReference type="ARBA" id="ARBA00023040"/>
    </source>
</evidence>
<keyword evidence="4 11" id="KW-0812">Transmembrane</keyword>
<reference evidence="13 14" key="1">
    <citation type="journal article" date="2021" name="J. Hered.">
        <title>A chromosome-level genome assembly of the parasitoid wasp, Cotesia glomerata (Hymenoptera: Braconidae).</title>
        <authorList>
            <person name="Pinto B.J."/>
            <person name="Weis J.J."/>
            <person name="Gamble T."/>
            <person name="Ode P.J."/>
            <person name="Paul R."/>
            <person name="Zaspel J.M."/>
        </authorList>
    </citation>
    <scope>NUCLEOTIDE SEQUENCE [LARGE SCALE GENOMIC DNA]</scope>
    <source>
        <strain evidence="13">CgM1</strain>
    </source>
</reference>
<dbReference type="PRINTS" id="PR00244">
    <property type="entry name" value="NEUROKININR"/>
</dbReference>
<feature type="transmembrane region" description="Helical" evidence="11">
    <location>
        <begin position="41"/>
        <end position="60"/>
    </location>
</feature>
<evidence type="ECO:0000256" key="10">
    <source>
        <dbReference type="SAM" id="MobiDB-lite"/>
    </source>
</evidence>
<evidence type="ECO:0000259" key="12">
    <source>
        <dbReference type="PROSITE" id="PS50262"/>
    </source>
</evidence>
<dbReference type="Pfam" id="PF00001">
    <property type="entry name" value="7tm_1"/>
    <property type="match status" value="1"/>
</dbReference>
<evidence type="ECO:0000256" key="7">
    <source>
        <dbReference type="ARBA" id="ARBA00023136"/>
    </source>
</evidence>
<evidence type="ECO:0000256" key="3">
    <source>
        <dbReference type="ARBA" id="ARBA00022475"/>
    </source>
</evidence>
<dbReference type="Proteomes" id="UP000826195">
    <property type="component" value="Unassembled WGS sequence"/>
</dbReference>
<dbReference type="AlphaFoldDB" id="A0AAV7ITE8"/>
<comment type="similarity">
    <text evidence="2">Belongs to the G-protein coupled receptor 1 family.</text>
</comment>
<evidence type="ECO:0000256" key="4">
    <source>
        <dbReference type="ARBA" id="ARBA00022692"/>
    </source>
</evidence>
<feature type="compositionally biased region" description="Polar residues" evidence="10">
    <location>
        <begin position="140"/>
        <end position="158"/>
    </location>
</feature>
<comment type="subcellular location">
    <subcellularLocation>
        <location evidence="1">Cell membrane</location>
        <topology evidence="1">Multi-pass membrane protein</topology>
    </subcellularLocation>
</comment>
<name>A0AAV7ITE8_COTGL</name>
<keyword evidence="9" id="KW-0807">Transducer</keyword>
<dbReference type="GO" id="GO:0005886">
    <property type="term" value="C:plasma membrane"/>
    <property type="evidence" value="ECO:0007669"/>
    <property type="project" value="UniProtKB-SubCell"/>
</dbReference>
<accession>A0AAV7ITE8</accession>
<dbReference type="GO" id="GO:0004995">
    <property type="term" value="F:tachykinin receptor activity"/>
    <property type="evidence" value="ECO:0007669"/>
    <property type="project" value="InterPro"/>
</dbReference>
<gene>
    <name evidence="13" type="primary">TKR99D</name>
    <name evidence="13" type="ORF">KQX54_004276</name>
</gene>